<organism evidence="8 9">
    <name type="scientific">Dunaliella salina</name>
    <name type="common">Green alga</name>
    <name type="synonym">Protococcus salinus</name>
    <dbReference type="NCBI Taxonomy" id="3046"/>
    <lineage>
        <taxon>Eukaryota</taxon>
        <taxon>Viridiplantae</taxon>
        <taxon>Chlorophyta</taxon>
        <taxon>core chlorophytes</taxon>
        <taxon>Chlorophyceae</taxon>
        <taxon>CS clade</taxon>
        <taxon>Chlamydomonadales</taxon>
        <taxon>Dunaliellaceae</taxon>
        <taxon>Dunaliella</taxon>
    </lineage>
</organism>
<dbReference type="Proteomes" id="UP000815325">
    <property type="component" value="Unassembled WGS sequence"/>
</dbReference>
<dbReference type="PROSITE" id="PS50922">
    <property type="entry name" value="TLC"/>
    <property type="match status" value="1"/>
</dbReference>
<evidence type="ECO:0000256" key="2">
    <source>
        <dbReference type="ARBA" id="ARBA00022692"/>
    </source>
</evidence>
<comment type="caution">
    <text evidence="8">The sequence shown here is derived from an EMBL/GenBank/DDBJ whole genome shotgun (WGS) entry which is preliminary data.</text>
</comment>
<name>A0ABQ7GQ26_DUNSA</name>
<feature type="domain" description="TLC" evidence="7">
    <location>
        <begin position="71"/>
        <end position="274"/>
    </location>
</feature>
<keyword evidence="2 5" id="KW-0812">Transmembrane</keyword>
<dbReference type="PANTHER" id="PTHR12560:SF0">
    <property type="entry name" value="LD18904P"/>
    <property type="match status" value="1"/>
</dbReference>
<evidence type="ECO:0000256" key="3">
    <source>
        <dbReference type="ARBA" id="ARBA00022989"/>
    </source>
</evidence>
<evidence type="ECO:0000259" key="7">
    <source>
        <dbReference type="PROSITE" id="PS50922"/>
    </source>
</evidence>
<feature type="transmembrane region" description="Helical" evidence="6">
    <location>
        <begin position="247"/>
        <end position="270"/>
    </location>
</feature>
<protein>
    <submittedName>
        <fullName evidence="8">LAG1-domain-containing protein</fullName>
    </submittedName>
</protein>
<evidence type="ECO:0000313" key="8">
    <source>
        <dbReference type="EMBL" id="KAF5836707.1"/>
    </source>
</evidence>
<feature type="transmembrane region" description="Helical" evidence="6">
    <location>
        <begin position="80"/>
        <end position="101"/>
    </location>
</feature>
<evidence type="ECO:0000256" key="4">
    <source>
        <dbReference type="ARBA" id="ARBA00023136"/>
    </source>
</evidence>
<comment type="subcellular location">
    <subcellularLocation>
        <location evidence="1">Membrane</location>
        <topology evidence="1">Multi-pass membrane protein</topology>
    </subcellularLocation>
</comment>
<keyword evidence="3 6" id="KW-1133">Transmembrane helix</keyword>
<dbReference type="InterPro" id="IPR016439">
    <property type="entry name" value="Lag1/Lac1-like"/>
</dbReference>
<dbReference type="EMBL" id="MU069646">
    <property type="protein sequence ID" value="KAF5836707.1"/>
    <property type="molecule type" value="Genomic_DNA"/>
</dbReference>
<keyword evidence="4 5" id="KW-0472">Membrane</keyword>
<dbReference type="SMART" id="SM00724">
    <property type="entry name" value="TLC"/>
    <property type="match status" value="1"/>
</dbReference>
<accession>A0ABQ7GQ26</accession>
<reference evidence="8" key="1">
    <citation type="submission" date="2017-08" db="EMBL/GenBank/DDBJ databases">
        <authorList>
            <person name="Polle J.E."/>
            <person name="Barry K."/>
            <person name="Cushman J."/>
            <person name="Schmutz J."/>
            <person name="Tran D."/>
            <person name="Hathwaick L.T."/>
            <person name="Yim W.C."/>
            <person name="Jenkins J."/>
            <person name="Mckie-Krisberg Z.M."/>
            <person name="Prochnik S."/>
            <person name="Lindquist E."/>
            <person name="Dockter R.B."/>
            <person name="Adam C."/>
            <person name="Molina H."/>
            <person name="Bunkerborg J."/>
            <person name="Jin E."/>
            <person name="Buchheim M."/>
            <person name="Magnuson J."/>
        </authorList>
    </citation>
    <scope>NUCLEOTIDE SEQUENCE</scope>
    <source>
        <strain evidence="8">CCAP 19/18</strain>
    </source>
</reference>
<evidence type="ECO:0000256" key="1">
    <source>
        <dbReference type="ARBA" id="ARBA00004141"/>
    </source>
</evidence>
<dbReference type="PANTHER" id="PTHR12560">
    <property type="entry name" value="LONGEVITY ASSURANCE FACTOR 1 LAG1"/>
    <property type="match status" value="1"/>
</dbReference>
<gene>
    <name evidence="8" type="ORF">DUNSADRAFT_5534</name>
</gene>
<dbReference type="Pfam" id="PF03798">
    <property type="entry name" value="TRAM_LAG1_CLN8"/>
    <property type="match status" value="1"/>
</dbReference>
<feature type="transmembrane region" description="Helical" evidence="6">
    <location>
        <begin position="20"/>
        <end position="40"/>
    </location>
</feature>
<dbReference type="InterPro" id="IPR006634">
    <property type="entry name" value="TLC-dom"/>
</dbReference>
<keyword evidence="9" id="KW-1185">Reference proteome</keyword>
<evidence type="ECO:0000256" key="5">
    <source>
        <dbReference type="PROSITE-ProRule" id="PRU00205"/>
    </source>
</evidence>
<evidence type="ECO:0000256" key="6">
    <source>
        <dbReference type="SAM" id="Phobius"/>
    </source>
</evidence>
<feature type="transmembrane region" description="Helical" evidence="6">
    <location>
        <begin position="204"/>
        <end position="227"/>
    </location>
</feature>
<sequence length="289" mass="33114">MEGTGSASWLASASLELFPVQEASAVFGMTILIPLLRFLLEPCLFMPVARLLLGKQSQGGIMSPRLAATAKKMCESQWKLLYYSVSTALGVWATYNQPWLFDTKQLWVGWPDQVLTTPMRVLYTTELAYYLSTIFLLALCEVPRKDYPVMMLHHFSTVALIIFTYKYNYARAACVVMLLHDINDVIMEIAKILNYSSYEVASQFVFSCFLLSWLVLRICIFPAYIIYSCFFEVQDALGFRPPFHMLLNSLMALLYVIHIYWFALILKIAYMCVATGRGKDVREEDSHED</sequence>
<proteinExistence type="predicted"/>
<feature type="transmembrane region" description="Helical" evidence="6">
    <location>
        <begin position="121"/>
        <end position="140"/>
    </location>
</feature>
<evidence type="ECO:0000313" key="9">
    <source>
        <dbReference type="Proteomes" id="UP000815325"/>
    </source>
</evidence>